<reference evidence="2" key="2">
    <citation type="journal article" date="2022" name="Microbiol. Resour. Announc.">
        <title>Metagenome Sequencing to Explore Phylogenomics of Terrestrial Cyanobacteria.</title>
        <authorList>
            <person name="Ward R.D."/>
            <person name="Stajich J.E."/>
            <person name="Johansen J.R."/>
            <person name="Huntemann M."/>
            <person name="Clum A."/>
            <person name="Foster B."/>
            <person name="Foster B."/>
            <person name="Roux S."/>
            <person name="Palaniappan K."/>
            <person name="Varghese N."/>
            <person name="Mukherjee S."/>
            <person name="Reddy T.B.K."/>
            <person name="Daum C."/>
            <person name="Copeland A."/>
            <person name="Chen I.A."/>
            <person name="Ivanova N.N."/>
            <person name="Kyrpides N.C."/>
            <person name="Shapiro N."/>
            <person name="Eloe-Fadrosh E.A."/>
            <person name="Pietrasiak N."/>
        </authorList>
    </citation>
    <scope>NUCLEOTIDE SEQUENCE</scope>
    <source>
        <strain evidence="2">CPER-KK1</strain>
    </source>
</reference>
<evidence type="ECO:0000313" key="2">
    <source>
        <dbReference type="EMBL" id="MBW4546927.1"/>
    </source>
</evidence>
<dbReference type="AlphaFoldDB" id="A0A951UBG3"/>
<reference evidence="2" key="1">
    <citation type="submission" date="2021-05" db="EMBL/GenBank/DDBJ databases">
        <authorList>
            <person name="Pietrasiak N."/>
            <person name="Ward R."/>
            <person name="Stajich J.E."/>
            <person name="Kurbessoian T."/>
        </authorList>
    </citation>
    <scope>NUCLEOTIDE SEQUENCE</scope>
    <source>
        <strain evidence="2">CPER-KK1</strain>
    </source>
</reference>
<dbReference type="EMBL" id="JAHHIF010000032">
    <property type="protein sequence ID" value="MBW4546927.1"/>
    <property type="molecule type" value="Genomic_DNA"/>
</dbReference>
<protein>
    <submittedName>
        <fullName evidence="2">Uncharacterized protein</fullName>
    </submittedName>
</protein>
<keyword evidence="1" id="KW-0175">Coiled coil</keyword>
<accession>A0A951UBG3</accession>
<sequence>MALLKFGNESKVPITMSNNRRWLDIAEYVSIGSAVGGSAIAFFSQQAIYGLAPVSLSLLLNVINRRRLEQRYQQSSAVSTQVQQLRSAINSLNVANTKLKKDIQNIAPSQELTSIISTVEELKERQNGLRLSLVPLQSRVDDLIEQFNKRPELEQIESLVVVITALKQCIDELPQPEGLQHSAELQQQLESGLARLANQSERLTQLENAIAQVQQQLSELK</sequence>
<feature type="coiled-coil region" evidence="1">
    <location>
        <begin position="189"/>
        <end position="216"/>
    </location>
</feature>
<comment type="caution">
    <text evidence="2">The sequence shown here is derived from an EMBL/GenBank/DDBJ whole genome shotgun (WGS) entry which is preliminary data.</text>
</comment>
<dbReference type="Proteomes" id="UP000753908">
    <property type="component" value="Unassembled WGS sequence"/>
</dbReference>
<evidence type="ECO:0000313" key="3">
    <source>
        <dbReference type="Proteomes" id="UP000753908"/>
    </source>
</evidence>
<evidence type="ECO:0000256" key="1">
    <source>
        <dbReference type="SAM" id="Coils"/>
    </source>
</evidence>
<proteinExistence type="predicted"/>
<gene>
    <name evidence="2" type="ORF">KME25_21160</name>
</gene>
<organism evidence="2 3">
    <name type="scientific">Symplocastrum torsivum CPER-KK1</name>
    <dbReference type="NCBI Taxonomy" id="450513"/>
    <lineage>
        <taxon>Bacteria</taxon>
        <taxon>Bacillati</taxon>
        <taxon>Cyanobacteriota</taxon>
        <taxon>Cyanophyceae</taxon>
        <taxon>Oscillatoriophycideae</taxon>
        <taxon>Oscillatoriales</taxon>
        <taxon>Microcoleaceae</taxon>
        <taxon>Symplocastrum</taxon>
    </lineage>
</organism>
<name>A0A951UBG3_9CYAN</name>